<dbReference type="InterPro" id="IPR021109">
    <property type="entry name" value="Peptidase_aspartic_dom_sf"/>
</dbReference>
<dbReference type="Proteomes" id="UP000289738">
    <property type="component" value="Chromosome B09"/>
</dbReference>
<dbReference type="AlphaFoldDB" id="A0A444XSV0"/>
<dbReference type="SUPFAM" id="SSF50630">
    <property type="entry name" value="Acid proteases"/>
    <property type="match status" value="1"/>
</dbReference>
<dbReference type="EMBL" id="SDMP01000019">
    <property type="protein sequence ID" value="RYQ92848.1"/>
    <property type="molecule type" value="Genomic_DNA"/>
</dbReference>
<evidence type="ECO:0008006" key="3">
    <source>
        <dbReference type="Google" id="ProtNLM"/>
    </source>
</evidence>
<dbReference type="PANTHER" id="PTHR33240:SF15">
    <property type="entry name" value="GAG-PRO-LIKE PROTEIN"/>
    <property type="match status" value="1"/>
</dbReference>
<reference evidence="1 2" key="1">
    <citation type="submission" date="2019-01" db="EMBL/GenBank/DDBJ databases">
        <title>Sequencing of cultivated peanut Arachis hypogaea provides insights into genome evolution and oil improvement.</title>
        <authorList>
            <person name="Chen X."/>
        </authorList>
    </citation>
    <scope>NUCLEOTIDE SEQUENCE [LARGE SCALE GENOMIC DNA]</scope>
    <source>
        <strain evidence="2">cv. Fuhuasheng</strain>
        <tissue evidence="1">Leaves</tissue>
    </source>
</reference>
<proteinExistence type="predicted"/>
<protein>
    <recommendedName>
        <fullName evidence="3">Peptidase A2 domain-containing protein</fullName>
    </recommendedName>
</protein>
<gene>
    <name evidence="1" type="ORF">Ahy_B09g099096</name>
</gene>
<dbReference type="Gene3D" id="2.40.70.10">
    <property type="entry name" value="Acid Proteases"/>
    <property type="match status" value="1"/>
</dbReference>
<name>A0A444XSV0_ARAHY</name>
<organism evidence="1 2">
    <name type="scientific">Arachis hypogaea</name>
    <name type="common">Peanut</name>
    <dbReference type="NCBI Taxonomy" id="3818"/>
    <lineage>
        <taxon>Eukaryota</taxon>
        <taxon>Viridiplantae</taxon>
        <taxon>Streptophyta</taxon>
        <taxon>Embryophyta</taxon>
        <taxon>Tracheophyta</taxon>
        <taxon>Spermatophyta</taxon>
        <taxon>Magnoliopsida</taxon>
        <taxon>eudicotyledons</taxon>
        <taxon>Gunneridae</taxon>
        <taxon>Pentapetalae</taxon>
        <taxon>rosids</taxon>
        <taxon>fabids</taxon>
        <taxon>Fabales</taxon>
        <taxon>Fabaceae</taxon>
        <taxon>Papilionoideae</taxon>
        <taxon>50 kb inversion clade</taxon>
        <taxon>dalbergioids sensu lato</taxon>
        <taxon>Dalbergieae</taxon>
        <taxon>Pterocarpus clade</taxon>
        <taxon>Arachis</taxon>
    </lineage>
</organism>
<comment type="caution">
    <text evidence="1">The sequence shown here is derived from an EMBL/GenBank/DDBJ whole genome shotgun (WGS) entry which is preliminary data.</text>
</comment>
<keyword evidence="2" id="KW-1185">Reference proteome</keyword>
<dbReference type="CDD" id="cd00303">
    <property type="entry name" value="retropepsin_like"/>
    <property type="match status" value="1"/>
</dbReference>
<sequence length="228" mass="25438">MVSTVSIIPSEFLGDYEENLSGDYDVEFGDEDAAHLRPLHIKATIRGISVDKVLIDGGATISLLLERMLVKARKHFDYLVPTIILITDYHGISTPAKGLVTLQVQVDSSIRTIVFIVVSSRASYNALLGQDWIHDVGIHIHFKVYNDKLKPLDVDRNLNYYNCEGCFLTSKGLNIKLRTRSWNILLQFGTLRKGPYNRASSARTLASSFLSSSLDRAHCSRALATDKP</sequence>
<evidence type="ECO:0000313" key="1">
    <source>
        <dbReference type="EMBL" id="RYQ92848.1"/>
    </source>
</evidence>
<accession>A0A444XSV0</accession>
<dbReference type="PANTHER" id="PTHR33240">
    <property type="entry name" value="OS08G0508500 PROTEIN"/>
    <property type="match status" value="1"/>
</dbReference>
<evidence type="ECO:0000313" key="2">
    <source>
        <dbReference type="Proteomes" id="UP000289738"/>
    </source>
</evidence>